<comment type="cofactor">
    <cofactor evidence="3">
        <name>Zn(2+)</name>
        <dbReference type="ChEBI" id="CHEBI:29105"/>
    </cofactor>
    <text evidence="3">Binds 1 divalent metal cation per subunit.</text>
</comment>
<evidence type="ECO:0000256" key="3">
    <source>
        <dbReference type="PIRSR" id="PIRSR605511-2"/>
    </source>
</evidence>
<feature type="binding site" evidence="3">
    <location>
        <position position="21"/>
    </location>
    <ligand>
        <name>a divalent metal cation</name>
        <dbReference type="ChEBI" id="CHEBI:60240"/>
    </ligand>
</feature>
<dbReference type="Proteomes" id="UP000009010">
    <property type="component" value="Chromosome"/>
</dbReference>
<evidence type="ECO:0000313" key="5">
    <source>
        <dbReference type="EMBL" id="AEX53657.1"/>
    </source>
</evidence>
<dbReference type="EMBL" id="CP003244">
    <property type="protein sequence ID" value="AEX53657.1"/>
    <property type="molecule type" value="Genomic_DNA"/>
</dbReference>
<dbReference type="HOGENOM" id="CLU_036110_3_1_6"/>
<dbReference type="PANTHER" id="PTHR10907:SF47">
    <property type="entry name" value="REGUCALCIN"/>
    <property type="match status" value="1"/>
</dbReference>
<feature type="binding site" evidence="3">
    <location>
        <position position="106"/>
    </location>
    <ligand>
        <name>substrate</name>
    </ligand>
</feature>
<keyword evidence="3" id="KW-0479">Metal-binding</keyword>
<feature type="active site" description="Proton donor/acceptor" evidence="2">
    <location>
        <position position="196"/>
    </location>
</feature>
<name>H2IRV1_RAHAC</name>
<protein>
    <submittedName>
        <fullName evidence="5">Gluconolactonase</fullName>
    </submittedName>
</protein>
<sequence>MSAFFRSDITAIGDYRAELGETPVWCQRTQSLLWVDILAQRVLRYWPDSGQTEIHQLPALTSAVLLTEKRNQFLLVSVDGIHLYDYGQKTRQKLCDYPGAEGTRPNEAAIAPDGSLWFGTLDIKEEKDNGEWFRYEADTEKPEMMLDKVGCTNTLVWYEGKVWFADSKKKRFFSANARRINPLKISCFSSGDKIPDGSALAQNGWLITACWGSKCLLRQQINQGELLTLDTQPVPVTQPSCCTFGGPDMTELFITSARKNLDAPHALEGALLHVETTTVGSPQNLFKLPAH</sequence>
<evidence type="ECO:0000259" key="4">
    <source>
        <dbReference type="Pfam" id="PF08450"/>
    </source>
</evidence>
<feature type="binding site" evidence="3">
    <location>
        <position position="104"/>
    </location>
    <ligand>
        <name>substrate</name>
    </ligand>
</feature>
<comment type="similarity">
    <text evidence="1">Belongs to the SMP-30/CGR1 family.</text>
</comment>
<dbReference type="InterPro" id="IPR013658">
    <property type="entry name" value="SGL"/>
</dbReference>
<dbReference type="PATRIC" id="fig|745277.3.peg.3720"/>
<evidence type="ECO:0000256" key="1">
    <source>
        <dbReference type="ARBA" id="ARBA00008853"/>
    </source>
</evidence>
<dbReference type="GO" id="GO:0004341">
    <property type="term" value="F:gluconolactonase activity"/>
    <property type="evidence" value="ECO:0007669"/>
    <property type="project" value="TreeGrafter"/>
</dbReference>
<keyword evidence="6" id="KW-1185">Reference proteome</keyword>
<evidence type="ECO:0000313" key="6">
    <source>
        <dbReference type="Proteomes" id="UP000009010"/>
    </source>
</evidence>
<dbReference type="AlphaFoldDB" id="H2IRV1"/>
<dbReference type="RefSeq" id="WP_015698714.1">
    <property type="nucleotide sequence ID" value="NC_016818.1"/>
</dbReference>
<gene>
    <name evidence="5" type="ordered locus">Rahaq2_3876</name>
</gene>
<dbReference type="Gene3D" id="2.120.10.30">
    <property type="entry name" value="TolB, C-terminal domain"/>
    <property type="match status" value="1"/>
</dbReference>
<keyword evidence="3" id="KW-0862">Zinc</keyword>
<dbReference type="GO" id="GO:0019853">
    <property type="term" value="P:L-ascorbic acid biosynthetic process"/>
    <property type="evidence" value="ECO:0007669"/>
    <property type="project" value="TreeGrafter"/>
</dbReference>
<dbReference type="KEGG" id="raq:Rahaq2_3876"/>
<reference evidence="6" key="2">
    <citation type="submission" date="2012-01" db="EMBL/GenBank/DDBJ databases">
        <title>Complete sequence of chromosome of Rahnella aquatilis CIP 78.65.</title>
        <authorList>
            <person name="Lucas S."/>
            <person name="Han J."/>
            <person name="Lapidus A."/>
            <person name="Cheng J.-F."/>
            <person name="Goodwin L."/>
            <person name="Pitluck S."/>
            <person name="Peters L."/>
            <person name="Ovchinnikova G."/>
            <person name="Held B."/>
            <person name="Detter J.C."/>
            <person name="Han C."/>
            <person name="Tapia R."/>
            <person name="Land M."/>
            <person name="Hauser L."/>
            <person name="Kyrpides N."/>
            <person name="Ivanova N."/>
            <person name="Pagani I."/>
            <person name="Sobecky P."/>
            <person name="Martinez R."/>
            <person name="Woyke T."/>
        </authorList>
    </citation>
    <scope>NUCLEOTIDE SEQUENCE [LARGE SCALE GENOMIC DNA]</scope>
    <source>
        <strain evidence="6">ATCC 33071 / DSM 4594 / JCM 1683 / NBRC 105701 / NCIMB 13365 / CIP 78.65</strain>
    </source>
</reference>
<reference evidence="5 6" key="1">
    <citation type="journal article" date="2012" name="J. Bacteriol.">
        <title>Complete Genome Sequence of Rahnella aquatilis CIP 78.65.</title>
        <authorList>
            <person name="Martinez R.J."/>
            <person name="Bruce D."/>
            <person name="Detter C."/>
            <person name="Goodwin L.A."/>
            <person name="Han J."/>
            <person name="Han C.S."/>
            <person name="Held B."/>
            <person name="Land M.L."/>
            <person name="Mikhailova N."/>
            <person name="Nolan M."/>
            <person name="Pennacchio L."/>
            <person name="Pitluck S."/>
            <person name="Tapia R."/>
            <person name="Woyke T."/>
            <person name="Sobecky P.A."/>
        </authorList>
    </citation>
    <scope>NUCLEOTIDE SEQUENCE [LARGE SCALE GENOMIC DNA]</scope>
    <source>
        <strain evidence="6">ATCC 33071 / DSM 4594 / JCM 1683 / NBRC 105701 / NCIMB 13365 / CIP 78.65</strain>
    </source>
</reference>
<accession>H2IRV1</accession>
<dbReference type="STRING" id="745277.Rahaq2_3876"/>
<feature type="domain" description="SMP-30/Gluconolactonase/LRE-like region" evidence="4">
    <location>
        <begin position="19"/>
        <end position="258"/>
    </location>
</feature>
<dbReference type="eggNOG" id="COG3386">
    <property type="taxonomic scope" value="Bacteria"/>
</dbReference>
<dbReference type="SUPFAM" id="SSF63829">
    <property type="entry name" value="Calcium-dependent phosphotriesterase"/>
    <property type="match status" value="1"/>
</dbReference>
<feature type="binding site" evidence="3">
    <location>
        <position position="196"/>
    </location>
    <ligand>
        <name>a divalent metal cation</name>
        <dbReference type="ChEBI" id="CHEBI:60240"/>
    </ligand>
</feature>
<evidence type="ECO:0000256" key="2">
    <source>
        <dbReference type="PIRSR" id="PIRSR605511-1"/>
    </source>
</evidence>
<organism evidence="5 6">
    <name type="scientific">Rahnella aquatilis (strain ATCC 33071 / DSM 4594 / JCM 1683 / NBRC 105701 / NCIMB 13365 / CIP 78.65)</name>
    <dbReference type="NCBI Taxonomy" id="745277"/>
    <lineage>
        <taxon>Bacteria</taxon>
        <taxon>Pseudomonadati</taxon>
        <taxon>Pseudomonadota</taxon>
        <taxon>Gammaproteobacteria</taxon>
        <taxon>Enterobacterales</taxon>
        <taxon>Yersiniaceae</taxon>
        <taxon>Rahnella</taxon>
    </lineage>
</organism>
<dbReference type="OrthoDB" id="9775406at2"/>
<dbReference type="Pfam" id="PF08450">
    <property type="entry name" value="SGL"/>
    <property type="match status" value="1"/>
</dbReference>
<dbReference type="PANTHER" id="PTHR10907">
    <property type="entry name" value="REGUCALCIN"/>
    <property type="match status" value="1"/>
</dbReference>
<dbReference type="InterPro" id="IPR005511">
    <property type="entry name" value="SMP-30"/>
</dbReference>
<feature type="binding site" evidence="3">
    <location>
        <position position="153"/>
    </location>
    <ligand>
        <name>a divalent metal cation</name>
        <dbReference type="ChEBI" id="CHEBI:60240"/>
    </ligand>
</feature>
<dbReference type="GO" id="GO:0005509">
    <property type="term" value="F:calcium ion binding"/>
    <property type="evidence" value="ECO:0007669"/>
    <property type="project" value="TreeGrafter"/>
</dbReference>
<proteinExistence type="inferred from homology"/>
<dbReference type="PRINTS" id="PR01790">
    <property type="entry name" value="SMP30FAMILY"/>
</dbReference>
<dbReference type="InterPro" id="IPR011042">
    <property type="entry name" value="6-blade_b-propeller_TolB-like"/>
</dbReference>